<feature type="transmembrane region" description="Helical" evidence="1">
    <location>
        <begin position="20"/>
        <end position="38"/>
    </location>
</feature>
<protein>
    <submittedName>
        <fullName evidence="2">Flagellar motor protein MotB</fullName>
    </submittedName>
</protein>
<sequence length="180" mass="18248">MSSDAALDDFPAAPPTRPLWLITLADLALLLVGFFVLLQANQKLDPHALADGLRQGFGGAPRAALAPAPAAMPLAANALRDFAPGSAALPAAPDALVAWAKDAVRDPRVMLTVTGAVDGSVADVDRASGSGVVLATDRARAVAAALDTVAPGRILVSTTNRPGPRQVTVTLAFAGEGKSR</sequence>
<dbReference type="Proteomes" id="UP001165565">
    <property type="component" value="Unassembled WGS sequence"/>
</dbReference>
<evidence type="ECO:0000313" key="2">
    <source>
        <dbReference type="EMBL" id="MCW6536816.1"/>
    </source>
</evidence>
<accession>A0AA41ZHM4</accession>
<keyword evidence="3" id="KW-1185">Reference proteome</keyword>
<proteinExistence type="predicted"/>
<keyword evidence="1" id="KW-0472">Membrane</keyword>
<evidence type="ECO:0000256" key="1">
    <source>
        <dbReference type="SAM" id="Phobius"/>
    </source>
</evidence>
<name>A0AA41ZHM4_9SPHN</name>
<dbReference type="RefSeq" id="WP_265270573.1">
    <property type="nucleotide sequence ID" value="NZ_JANFAV010000016.1"/>
</dbReference>
<dbReference type="EMBL" id="JANFAV010000016">
    <property type="protein sequence ID" value="MCW6536816.1"/>
    <property type="molecule type" value="Genomic_DNA"/>
</dbReference>
<keyword evidence="1" id="KW-1133">Transmembrane helix</keyword>
<organism evidence="2 3">
    <name type="scientific">Sphingomonas lycopersici</name>
    <dbReference type="NCBI Taxonomy" id="2951807"/>
    <lineage>
        <taxon>Bacteria</taxon>
        <taxon>Pseudomonadati</taxon>
        <taxon>Pseudomonadota</taxon>
        <taxon>Alphaproteobacteria</taxon>
        <taxon>Sphingomonadales</taxon>
        <taxon>Sphingomonadaceae</taxon>
        <taxon>Sphingomonas</taxon>
    </lineage>
</organism>
<evidence type="ECO:0000313" key="3">
    <source>
        <dbReference type="Proteomes" id="UP001165565"/>
    </source>
</evidence>
<keyword evidence="2" id="KW-0969">Cilium</keyword>
<dbReference type="AlphaFoldDB" id="A0AA41ZHM4"/>
<comment type="caution">
    <text evidence="2">The sequence shown here is derived from an EMBL/GenBank/DDBJ whole genome shotgun (WGS) entry which is preliminary data.</text>
</comment>
<keyword evidence="1" id="KW-0812">Transmembrane</keyword>
<reference evidence="2" key="1">
    <citation type="submission" date="2022-06" db="EMBL/GenBank/DDBJ databases">
        <title>Sphingomonas sp. nov. isolated from rhizosphere soil of tomato.</title>
        <authorList>
            <person name="Dong H."/>
            <person name="Gao R."/>
        </authorList>
    </citation>
    <scope>NUCLEOTIDE SEQUENCE</scope>
    <source>
        <strain evidence="2">MMSM24</strain>
    </source>
</reference>
<keyword evidence="2" id="KW-0282">Flagellum</keyword>
<keyword evidence="2" id="KW-0966">Cell projection</keyword>
<gene>
    <name evidence="2" type="ORF">NEE01_18720</name>
</gene>